<evidence type="ECO:0000313" key="4">
    <source>
        <dbReference type="EMBL" id="KAJ6349016.1"/>
    </source>
</evidence>
<name>A0ABQ9ALD6_9ROSI</name>
<dbReference type="PROSITE" id="PS51375">
    <property type="entry name" value="PPR"/>
    <property type="match status" value="4"/>
</dbReference>
<dbReference type="Gene3D" id="1.25.40.10">
    <property type="entry name" value="Tetratricopeptide repeat domain"/>
    <property type="match status" value="2"/>
</dbReference>
<dbReference type="Pfam" id="PF13041">
    <property type="entry name" value="PPR_2"/>
    <property type="match status" value="2"/>
</dbReference>
<feature type="repeat" description="PPR" evidence="3">
    <location>
        <begin position="295"/>
        <end position="329"/>
    </location>
</feature>
<feature type="repeat" description="PPR" evidence="3">
    <location>
        <begin position="260"/>
        <end position="294"/>
    </location>
</feature>
<dbReference type="Pfam" id="PF01535">
    <property type="entry name" value="PPR"/>
    <property type="match status" value="1"/>
</dbReference>
<dbReference type="InterPro" id="IPR011990">
    <property type="entry name" value="TPR-like_helical_dom_sf"/>
</dbReference>
<gene>
    <name evidence="4" type="ORF">OIU77_006576</name>
</gene>
<feature type="repeat" description="PPR" evidence="3">
    <location>
        <begin position="190"/>
        <end position="224"/>
    </location>
</feature>
<evidence type="ECO:0000256" key="3">
    <source>
        <dbReference type="PROSITE-ProRule" id="PRU00708"/>
    </source>
</evidence>
<evidence type="ECO:0000256" key="2">
    <source>
        <dbReference type="ARBA" id="ARBA00022737"/>
    </source>
</evidence>
<keyword evidence="5" id="KW-1185">Reference proteome</keyword>
<dbReference type="InterPro" id="IPR050667">
    <property type="entry name" value="PPR-containing_protein"/>
</dbReference>
<reference evidence="4" key="1">
    <citation type="submission" date="2022-10" db="EMBL/GenBank/DDBJ databases">
        <authorList>
            <person name="Hyden B.L."/>
            <person name="Feng K."/>
            <person name="Yates T."/>
            <person name="Jawdy S."/>
            <person name="Smart L.B."/>
            <person name="Muchero W."/>
        </authorList>
    </citation>
    <scope>NUCLEOTIDE SEQUENCE</scope>
    <source>
        <tissue evidence="4">Shoot tip</tissue>
    </source>
</reference>
<dbReference type="EMBL" id="JAPFFI010000018">
    <property type="protein sequence ID" value="KAJ6349016.1"/>
    <property type="molecule type" value="Genomic_DNA"/>
</dbReference>
<reference evidence="4" key="2">
    <citation type="journal article" date="2023" name="Int. J. Mol. Sci.">
        <title>De Novo Assembly and Annotation of 11 Diverse Shrub Willow (Salix) Genomes Reveals Novel Gene Organization in Sex-Linked Regions.</title>
        <authorList>
            <person name="Hyden B."/>
            <person name="Feng K."/>
            <person name="Yates T.B."/>
            <person name="Jawdy S."/>
            <person name="Cereghino C."/>
            <person name="Smart L.B."/>
            <person name="Muchero W."/>
        </authorList>
    </citation>
    <scope>NUCLEOTIDE SEQUENCE</scope>
    <source>
        <tissue evidence="4">Shoot tip</tissue>
    </source>
</reference>
<accession>A0ABQ9ALD6</accession>
<evidence type="ECO:0000256" key="1">
    <source>
        <dbReference type="ARBA" id="ARBA00007626"/>
    </source>
</evidence>
<comment type="caution">
    <text evidence="4">The sequence shown here is derived from an EMBL/GenBank/DDBJ whole genome shotgun (WGS) entry which is preliminary data.</text>
</comment>
<dbReference type="Proteomes" id="UP001141253">
    <property type="component" value="Chromosome 19"/>
</dbReference>
<evidence type="ECO:0000313" key="5">
    <source>
        <dbReference type="Proteomes" id="UP001141253"/>
    </source>
</evidence>
<sequence>MRRIALLRPPPPLHRGTALYSLTPLLPYNNGGSSPKPPKKGPTLTITSNTRWVFTDNNYLPPPEWIEPFNDLSDIASETPQDLKPSPWVHQIMSVLLDGSVDTESRLDHFCNKFLIKLSPNFVSFVLKSMELQKRPDLALKFLTWAGKQKKYTHNLQCYVSLIDVLAINGDLDNVKSVFCKFRGMGFLMNVSAANSLIKSFGSLGMVEELLWVWRGMKENGVEPSLFTYNFLLNGLINSVFIESAERVLEVMENGKIGPDVVTYNTMIKGYCQAGKTQKAFEKFRDMELRNVAPDKITYMTLMQSCYAEGDFDSCLSLYHEMDENGMEIPPHAYSLVIGGLCKEGEMCGRIRCFREDDSERM</sequence>
<dbReference type="PANTHER" id="PTHR47939">
    <property type="entry name" value="MEMBRANE-ASSOCIATED SALT-INDUCIBLE PROTEIN-LIKE"/>
    <property type="match status" value="1"/>
</dbReference>
<dbReference type="NCBIfam" id="TIGR00756">
    <property type="entry name" value="PPR"/>
    <property type="match status" value="3"/>
</dbReference>
<comment type="similarity">
    <text evidence="1">Belongs to the PPR family. P subfamily.</text>
</comment>
<evidence type="ECO:0008006" key="6">
    <source>
        <dbReference type="Google" id="ProtNLM"/>
    </source>
</evidence>
<feature type="repeat" description="PPR" evidence="3">
    <location>
        <begin position="225"/>
        <end position="259"/>
    </location>
</feature>
<organism evidence="4 5">
    <name type="scientific">Salix suchowensis</name>
    <dbReference type="NCBI Taxonomy" id="1278906"/>
    <lineage>
        <taxon>Eukaryota</taxon>
        <taxon>Viridiplantae</taxon>
        <taxon>Streptophyta</taxon>
        <taxon>Embryophyta</taxon>
        <taxon>Tracheophyta</taxon>
        <taxon>Spermatophyta</taxon>
        <taxon>Magnoliopsida</taxon>
        <taxon>eudicotyledons</taxon>
        <taxon>Gunneridae</taxon>
        <taxon>Pentapetalae</taxon>
        <taxon>rosids</taxon>
        <taxon>fabids</taxon>
        <taxon>Malpighiales</taxon>
        <taxon>Salicaceae</taxon>
        <taxon>Saliceae</taxon>
        <taxon>Salix</taxon>
    </lineage>
</organism>
<dbReference type="PANTHER" id="PTHR47939:SF13">
    <property type="entry name" value="OS03G0201400 PROTEIN"/>
    <property type="match status" value="1"/>
</dbReference>
<proteinExistence type="inferred from homology"/>
<protein>
    <recommendedName>
        <fullName evidence="6">Pentatricopeptide repeat-containing protein</fullName>
    </recommendedName>
</protein>
<keyword evidence="2" id="KW-0677">Repeat</keyword>
<dbReference type="InterPro" id="IPR002885">
    <property type="entry name" value="PPR_rpt"/>
</dbReference>